<protein>
    <submittedName>
        <fullName evidence="1">Uncharacterized protein</fullName>
    </submittedName>
</protein>
<evidence type="ECO:0000313" key="1">
    <source>
        <dbReference type="EMBL" id="KAJ8616402.1"/>
    </source>
</evidence>
<sequence length="312" mass="35970">MRSKNQQCVESWSDLHEDLLQLILIRSDLREHHSVQLVCERWRAAVKQLNKCIYFLLLKCNNCHIHSNVLVSPSDDRLYRLKSPETFNEIQCLGSSHGWFLVIQNTIFLLNPFTGSRINLPPWDSAESIYHFKLSSAPTDPNCIVTMLEESEPSFIFCRIGDDEWTKVEISPEEPPSDILVFRGKFYLLFSQLHATLPTTTTRTKHLREEILMIPFPHESFSGSMSMISYLVESDGNLLLVVKGYRMSSFQYGRTADSFAVFKLDLSTFSWVKMRKIGGQVLFLSHSNKKISLFHRPKEEDDRCLGIISSEA</sequence>
<dbReference type="EMBL" id="CM056820">
    <property type="protein sequence ID" value="KAJ8616402.1"/>
    <property type="molecule type" value="Genomic_DNA"/>
</dbReference>
<gene>
    <name evidence="1" type="ORF">MRB53_035774</name>
</gene>
<dbReference type="Proteomes" id="UP001234297">
    <property type="component" value="Chromosome 12"/>
</dbReference>
<accession>A0ACC2K5X2</accession>
<reference evidence="1 2" key="1">
    <citation type="journal article" date="2022" name="Hortic Res">
        <title>A haplotype resolved chromosomal level avocado genome allows analysis of novel avocado genes.</title>
        <authorList>
            <person name="Nath O."/>
            <person name="Fletcher S.J."/>
            <person name="Hayward A."/>
            <person name="Shaw L.M."/>
            <person name="Masouleh A.K."/>
            <person name="Furtado A."/>
            <person name="Henry R.J."/>
            <person name="Mitter N."/>
        </authorList>
    </citation>
    <scope>NUCLEOTIDE SEQUENCE [LARGE SCALE GENOMIC DNA]</scope>
    <source>
        <strain evidence="2">cv. Hass</strain>
    </source>
</reference>
<name>A0ACC2K5X2_PERAE</name>
<proteinExistence type="predicted"/>
<evidence type="ECO:0000313" key="2">
    <source>
        <dbReference type="Proteomes" id="UP001234297"/>
    </source>
</evidence>
<organism evidence="1 2">
    <name type="scientific">Persea americana</name>
    <name type="common">Avocado</name>
    <dbReference type="NCBI Taxonomy" id="3435"/>
    <lineage>
        <taxon>Eukaryota</taxon>
        <taxon>Viridiplantae</taxon>
        <taxon>Streptophyta</taxon>
        <taxon>Embryophyta</taxon>
        <taxon>Tracheophyta</taxon>
        <taxon>Spermatophyta</taxon>
        <taxon>Magnoliopsida</taxon>
        <taxon>Magnoliidae</taxon>
        <taxon>Laurales</taxon>
        <taxon>Lauraceae</taxon>
        <taxon>Persea</taxon>
    </lineage>
</organism>
<keyword evidence="2" id="KW-1185">Reference proteome</keyword>
<comment type="caution">
    <text evidence="1">The sequence shown here is derived from an EMBL/GenBank/DDBJ whole genome shotgun (WGS) entry which is preliminary data.</text>
</comment>